<name>A0A5J5I9Y1_9BACT</name>
<organism evidence="1 2">
    <name type="scientific">Ginsengibacter hankyongi</name>
    <dbReference type="NCBI Taxonomy" id="2607284"/>
    <lineage>
        <taxon>Bacteria</taxon>
        <taxon>Pseudomonadati</taxon>
        <taxon>Bacteroidota</taxon>
        <taxon>Chitinophagia</taxon>
        <taxon>Chitinophagales</taxon>
        <taxon>Chitinophagaceae</taxon>
        <taxon>Ginsengibacter</taxon>
    </lineage>
</organism>
<dbReference type="EMBL" id="VYQF01000014">
    <property type="protein sequence ID" value="KAA9034564.1"/>
    <property type="molecule type" value="Genomic_DNA"/>
</dbReference>
<dbReference type="AlphaFoldDB" id="A0A5J5I9Y1"/>
<protein>
    <submittedName>
        <fullName evidence="1">Uncharacterized protein</fullName>
    </submittedName>
</protein>
<proteinExistence type="predicted"/>
<sequence>MTEDELNEIEHRLNQATQGPWKAYIEDRDHESGSSFIMTGPENQRGEDIGLYGATIADYDFIANARQDIPRLLKAIRELKAK</sequence>
<accession>A0A5J5I9Y1</accession>
<reference evidence="1 2" key="1">
    <citation type="submission" date="2019-09" db="EMBL/GenBank/DDBJ databases">
        <title>Draft genome sequence of Ginsengibacter sp. BR5-29.</title>
        <authorList>
            <person name="Im W.-T."/>
        </authorList>
    </citation>
    <scope>NUCLEOTIDE SEQUENCE [LARGE SCALE GENOMIC DNA]</scope>
    <source>
        <strain evidence="1 2">BR5-29</strain>
    </source>
</reference>
<gene>
    <name evidence="1" type="ORF">FW778_22265</name>
</gene>
<evidence type="ECO:0000313" key="1">
    <source>
        <dbReference type="EMBL" id="KAA9034564.1"/>
    </source>
</evidence>
<comment type="caution">
    <text evidence="1">The sequence shown here is derived from an EMBL/GenBank/DDBJ whole genome shotgun (WGS) entry which is preliminary data.</text>
</comment>
<evidence type="ECO:0000313" key="2">
    <source>
        <dbReference type="Proteomes" id="UP000326903"/>
    </source>
</evidence>
<keyword evidence="2" id="KW-1185">Reference proteome</keyword>
<dbReference type="RefSeq" id="WP_150417111.1">
    <property type="nucleotide sequence ID" value="NZ_VYQF01000014.1"/>
</dbReference>
<dbReference type="Proteomes" id="UP000326903">
    <property type="component" value="Unassembled WGS sequence"/>
</dbReference>